<reference evidence="1 2" key="1">
    <citation type="journal article" date="2007" name="Appl. Environ. Microbiol.">
        <title>Genome sequence of the cellulolytic gliding bacterium Cytophaga hutchinsonii.</title>
        <authorList>
            <person name="Xie G."/>
            <person name="Bruce D.C."/>
            <person name="Challacombe J.F."/>
            <person name="Chertkov O."/>
            <person name="Detter J.C."/>
            <person name="Gilna P."/>
            <person name="Han C.S."/>
            <person name="Lucas S."/>
            <person name="Misra M."/>
            <person name="Myers G.L."/>
            <person name="Richardson P."/>
            <person name="Tapia R."/>
            <person name="Thayer N."/>
            <person name="Thompson L.S."/>
            <person name="Brettin T.S."/>
            <person name="Henrissat B."/>
            <person name="Wilson D.B."/>
            <person name="McBride M.J."/>
        </authorList>
    </citation>
    <scope>NUCLEOTIDE SEQUENCE [LARGE SCALE GENOMIC DNA]</scope>
    <source>
        <strain evidence="2">ATCC 33406 / DSM 1761 / CIP 103989 / NBRC 15051 / NCIMB 9469 / D465</strain>
    </source>
</reference>
<keyword evidence="2" id="KW-1185">Reference proteome</keyword>
<organism evidence="1 2">
    <name type="scientific">Cytophaga hutchinsonii (strain ATCC 33406 / DSM 1761 / CIP 103989 / NBRC 15051 / NCIMB 9469 / D465)</name>
    <dbReference type="NCBI Taxonomy" id="269798"/>
    <lineage>
        <taxon>Bacteria</taxon>
        <taxon>Pseudomonadati</taxon>
        <taxon>Bacteroidota</taxon>
        <taxon>Cytophagia</taxon>
        <taxon>Cytophagales</taxon>
        <taxon>Cytophagaceae</taxon>
        <taxon>Cytophaga</taxon>
    </lineage>
</organism>
<sequence length="200" mass="23472">MKSGIQFFIIFILTLTWSCNSSLKKPEEVIGKDVQEHLNFLSTYIIKKPTEISDTAWFSDSLTKYKVGRLTDYDVAYEYASMSQDTVHYIVSRKELGRDFENYRLLGGRYIWGKKPEFIEEKFISIRYSKEDFPKVLPTLIPYLYTGDVLSFQTANKDTVIQWPEKGVFYDKQTHKWELGAENEFYFLKQMKDSLKAAGK</sequence>
<proteinExistence type="predicted"/>
<name>A0A6N4SMA1_CYTH3</name>
<accession>A0A6N4SMA1</accession>
<evidence type="ECO:0000313" key="1">
    <source>
        <dbReference type="EMBL" id="ABG57385.1"/>
    </source>
</evidence>
<dbReference type="AlphaFoldDB" id="A0A6N4SMA1"/>
<gene>
    <name evidence="1" type="ordered locus">CHU_0091</name>
</gene>
<dbReference type="RefSeq" id="WP_011583501.1">
    <property type="nucleotide sequence ID" value="NC_008255.1"/>
</dbReference>
<dbReference type="EMBL" id="CP000383">
    <property type="protein sequence ID" value="ABG57385.1"/>
    <property type="molecule type" value="Genomic_DNA"/>
</dbReference>
<evidence type="ECO:0000313" key="2">
    <source>
        <dbReference type="Proteomes" id="UP000001822"/>
    </source>
</evidence>
<dbReference type="Proteomes" id="UP000001822">
    <property type="component" value="Chromosome"/>
</dbReference>
<dbReference type="KEGG" id="chu:CHU_0091"/>
<protein>
    <submittedName>
        <fullName evidence="1">Uncharacterized protein</fullName>
    </submittedName>
</protein>